<keyword evidence="2" id="KW-1185">Reference proteome</keyword>
<evidence type="ECO:0000313" key="2">
    <source>
        <dbReference type="Proteomes" id="UP000324022"/>
    </source>
</evidence>
<dbReference type="Proteomes" id="UP000324022">
    <property type="component" value="Unassembled WGS sequence"/>
</dbReference>
<name>A0A5C3DS29_9BASI</name>
<protein>
    <submittedName>
        <fullName evidence="1">Uncharacterized protein</fullName>
    </submittedName>
</protein>
<accession>A0A5C3DS29</accession>
<reference evidence="1 2" key="1">
    <citation type="submission" date="2018-03" db="EMBL/GenBank/DDBJ databases">
        <authorList>
            <person name="Guldener U."/>
        </authorList>
    </citation>
    <scope>NUCLEOTIDE SEQUENCE [LARGE SCALE GENOMIC DNA]</scope>
    <source>
        <strain evidence="1 2">NBRC100155</strain>
    </source>
</reference>
<dbReference type="AlphaFoldDB" id="A0A5C3DS29"/>
<sequence>MVLTATPSEINTTTPQHNNNIVLRTTEKRASQTRVNCNLYVSSYGLLAVSSILRNSNASSATAISSAIASQAQSYRDPHEMIDMAFANFMLGHAT</sequence>
<evidence type="ECO:0000313" key="1">
    <source>
        <dbReference type="EMBL" id="SPO21185.1"/>
    </source>
</evidence>
<organism evidence="1 2">
    <name type="scientific">Ustilago trichophora</name>
    <dbReference type="NCBI Taxonomy" id="86804"/>
    <lineage>
        <taxon>Eukaryota</taxon>
        <taxon>Fungi</taxon>
        <taxon>Dikarya</taxon>
        <taxon>Basidiomycota</taxon>
        <taxon>Ustilaginomycotina</taxon>
        <taxon>Ustilaginomycetes</taxon>
        <taxon>Ustilaginales</taxon>
        <taxon>Ustilaginaceae</taxon>
        <taxon>Ustilago</taxon>
    </lineage>
</organism>
<proteinExistence type="predicted"/>
<gene>
    <name evidence="1" type="ORF">UTRI_00662</name>
</gene>
<dbReference type="EMBL" id="OOIN01000002">
    <property type="protein sequence ID" value="SPO21185.1"/>
    <property type="molecule type" value="Genomic_DNA"/>
</dbReference>